<sequence length="133" mass="15521">MIRKRKCRGKISLWEYSPFKKPWRITWGGELFTKAGSEDVNFNGGASAEFTAQVFYPDSTRKSLPSASFQSNLEHWPLWLDIHVVCKLLSYDPILPVSFTHFSTNQQQINSRRFYLIYNLLAIYNEAHIDVDE</sequence>
<dbReference type="WBParaSite" id="Hba_13047">
    <property type="protein sequence ID" value="Hba_13047"/>
    <property type="gene ID" value="Hba_13047"/>
</dbReference>
<organism evidence="1 2">
    <name type="scientific">Heterorhabditis bacteriophora</name>
    <name type="common">Entomopathogenic nematode worm</name>
    <dbReference type="NCBI Taxonomy" id="37862"/>
    <lineage>
        <taxon>Eukaryota</taxon>
        <taxon>Metazoa</taxon>
        <taxon>Ecdysozoa</taxon>
        <taxon>Nematoda</taxon>
        <taxon>Chromadorea</taxon>
        <taxon>Rhabditida</taxon>
        <taxon>Rhabditina</taxon>
        <taxon>Rhabditomorpha</taxon>
        <taxon>Strongyloidea</taxon>
        <taxon>Heterorhabditidae</taxon>
        <taxon>Heterorhabditis</taxon>
    </lineage>
</organism>
<dbReference type="Proteomes" id="UP000095283">
    <property type="component" value="Unplaced"/>
</dbReference>
<proteinExistence type="predicted"/>
<protein>
    <submittedName>
        <fullName evidence="2">MATH domain-containing protein</fullName>
    </submittedName>
</protein>
<reference evidence="2" key="1">
    <citation type="submission" date="2016-11" db="UniProtKB">
        <authorList>
            <consortium name="WormBaseParasite"/>
        </authorList>
    </citation>
    <scope>IDENTIFICATION</scope>
</reference>
<evidence type="ECO:0000313" key="1">
    <source>
        <dbReference type="Proteomes" id="UP000095283"/>
    </source>
</evidence>
<name>A0A1I7X6J2_HETBA</name>
<dbReference type="AlphaFoldDB" id="A0A1I7X6J2"/>
<accession>A0A1I7X6J2</accession>
<evidence type="ECO:0000313" key="2">
    <source>
        <dbReference type="WBParaSite" id="Hba_13047"/>
    </source>
</evidence>
<keyword evidence="1" id="KW-1185">Reference proteome</keyword>